<feature type="active site" evidence="3">
    <location>
        <position position="147"/>
    </location>
</feature>
<dbReference type="EMBL" id="SHKL01000001">
    <property type="protein sequence ID" value="RZT88395.1"/>
    <property type="molecule type" value="Genomic_DNA"/>
</dbReference>
<name>A0A4Q7V2R6_PSEST</name>
<gene>
    <name evidence="5" type="ORF">EV383_5334</name>
</gene>
<dbReference type="PANTHER" id="PTHR48081:SF30">
    <property type="entry name" value="ACETYL-HYDROLASE LIPR-RELATED"/>
    <property type="match status" value="1"/>
</dbReference>
<organism evidence="5 6">
    <name type="scientific">Pseudonocardia sediminis</name>
    <dbReference type="NCBI Taxonomy" id="1397368"/>
    <lineage>
        <taxon>Bacteria</taxon>
        <taxon>Bacillati</taxon>
        <taxon>Actinomycetota</taxon>
        <taxon>Actinomycetes</taxon>
        <taxon>Pseudonocardiales</taxon>
        <taxon>Pseudonocardiaceae</taxon>
        <taxon>Pseudonocardia</taxon>
    </lineage>
</organism>
<evidence type="ECO:0000259" key="4">
    <source>
        <dbReference type="Pfam" id="PF07859"/>
    </source>
</evidence>
<accession>A0A4Q7V2R6</accession>
<dbReference type="InterPro" id="IPR050300">
    <property type="entry name" value="GDXG_lipolytic_enzyme"/>
</dbReference>
<evidence type="ECO:0000256" key="2">
    <source>
        <dbReference type="ARBA" id="ARBA00022801"/>
    </source>
</evidence>
<evidence type="ECO:0000256" key="3">
    <source>
        <dbReference type="PROSITE-ProRule" id="PRU10038"/>
    </source>
</evidence>
<dbReference type="Proteomes" id="UP000291591">
    <property type="component" value="Unassembled WGS sequence"/>
</dbReference>
<keyword evidence="2" id="KW-0378">Hydrolase</keyword>
<dbReference type="PANTHER" id="PTHR48081">
    <property type="entry name" value="AB HYDROLASE SUPERFAMILY PROTEIN C4A8.06C"/>
    <property type="match status" value="1"/>
</dbReference>
<proteinExistence type="inferred from homology"/>
<evidence type="ECO:0000313" key="5">
    <source>
        <dbReference type="EMBL" id="RZT88395.1"/>
    </source>
</evidence>
<comment type="similarity">
    <text evidence="1">Belongs to the 'GDXG' lipolytic enzyme family.</text>
</comment>
<dbReference type="InterPro" id="IPR002168">
    <property type="entry name" value="Lipase_GDXG_HIS_AS"/>
</dbReference>
<feature type="domain" description="Alpha/beta hydrolase fold-3" evidence="4">
    <location>
        <begin position="73"/>
        <end position="271"/>
    </location>
</feature>
<reference evidence="5 6" key="1">
    <citation type="submission" date="2019-02" db="EMBL/GenBank/DDBJ databases">
        <title>Sequencing the genomes of 1000 actinobacteria strains.</title>
        <authorList>
            <person name="Klenk H.-P."/>
        </authorList>
    </citation>
    <scope>NUCLEOTIDE SEQUENCE [LARGE SCALE GENOMIC DNA]</scope>
    <source>
        <strain evidence="5 6">DSM 45779</strain>
    </source>
</reference>
<dbReference type="Gene3D" id="3.40.50.1820">
    <property type="entry name" value="alpha/beta hydrolase"/>
    <property type="match status" value="1"/>
</dbReference>
<evidence type="ECO:0000256" key="1">
    <source>
        <dbReference type="ARBA" id="ARBA00010515"/>
    </source>
</evidence>
<dbReference type="InterPro" id="IPR033140">
    <property type="entry name" value="Lipase_GDXG_put_SER_AS"/>
</dbReference>
<dbReference type="PROSITE" id="PS01173">
    <property type="entry name" value="LIPASE_GDXG_HIS"/>
    <property type="match status" value="1"/>
</dbReference>
<protein>
    <submittedName>
        <fullName evidence="5">Acetyl esterase/lipase</fullName>
    </submittedName>
</protein>
<dbReference type="AlphaFoldDB" id="A0A4Q7V2R6"/>
<dbReference type="GO" id="GO:0004806">
    <property type="term" value="F:triacylglycerol lipase activity"/>
    <property type="evidence" value="ECO:0007669"/>
    <property type="project" value="TreeGrafter"/>
</dbReference>
<dbReference type="Pfam" id="PF07859">
    <property type="entry name" value="Abhydrolase_3"/>
    <property type="match status" value="1"/>
</dbReference>
<evidence type="ECO:0000313" key="6">
    <source>
        <dbReference type="Proteomes" id="UP000291591"/>
    </source>
</evidence>
<dbReference type="OrthoDB" id="128186at2"/>
<sequence>MPLPLAANRLLTSAVVAPLLSPRLPVPVRRRLLDLTGAVLPLPRGTRRATGALGGVPTEVVSAAGPVTSPHRILYLHGGGYVVGSPASHRALLAGLSRAAGTPVHAPIYRLAPEHPHPAAVEDALTAFRALRIAGHPARRIAIAGDSAGGGLAMSVVLRLRENGEDLPGSIGLISPWLDLDCTSPVLSRNASTDAMLDPAWLPDAARDYRGTTDPADLRPLDAELTGLPPLHVVAGAGEVLLDDADRLVEGARAAGVPTTYRRAEGMWHAFPVLAGTLREADDAVTELGASLRTDCLR</sequence>
<dbReference type="InterPro" id="IPR013094">
    <property type="entry name" value="AB_hydrolase_3"/>
</dbReference>
<dbReference type="RefSeq" id="WP_130292402.1">
    <property type="nucleotide sequence ID" value="NZ_SHKL01000001.1"/>
</dbReference>
<dbReference type="InterPro" id="IPR029058">
    <property type="entry name" value="AB_hydrolase_fold"/>
</dbReference>
<dbReference type="PROSITE" id="PS01174">
    <property type="entry name" value="LIPASE_GDXG_SER"/>
    <property type="match status" value="1"/>
</dbReference>
<keyword evidence="6" id="KW-1185">Reference proteome</keyword>
<comment type="caution">
    <text evidence="5">The sequence shown here is derived from an EMBL/GenBank/DDBJ whole genome shotgun (WGS) entry which is preliminary data.</text>
</comment>
<dbReference type="SUPFAM" id="SSF53474">
    <property type="entry name" value="alpha/beta-Hydrolases"/>
    <property type="match status" value="1"/>
</dbReference>